<feature type="non-terminal residue" evidence="2">
    <location>
        <position position="1"/>
    </location>
</feature>
<accession>A0AAV2QEZ8</accession>
<keyword evidence="3" id="KW-1185">Reference proteome</keyword>
<evidence type="ECO:0000313" key="2">
    <source>
        <dbReference type="EMBL" id="CAL4078640.1"/>
    </source>
</evidence>
<feature type="compositionally biased region" description="Acidic residues" evidence="1">
    <location>
        <begin position="1"/>
        <end position="11"/>
    </location>
</feature>
<protein>
    <submittedName>
        <fullName evidence="2">Uncharacterized protein</fullName>
    </submittedName>
</protein>
<dbReference type="EMBL" id="CAXKWB010005481">
    <property type="protein sequence ID" value="CAL4078640.1"/>
    <property type="molecule type" value="Genomic_DNA"/>
</dbReference>
<proteinExistence type="predicted"/>
<comment type="caution">
    <text evidence="2">The sequence shown here is derived from an EMBL/GenBank/DDBJ whole genome shotgun (WGS) entry which is preliminary data.</text>
</comment>
<evidence type="ECO:0000256" key="1">
    <source>
        <dbReference type="SAM" id="MobiDB-lite"/>
    </source>
</evidence>
<dbReference type="AlphaFoldDB" id="A0AAV2QEZ8"/>
<feature type="region of interest" description="Disordered" evidence="1">
    <location>
        <begin position="65"/>
        <end position="88"/>
    </location>
</feature>
<gene>
    <name evidence="2" type="ORF">MNOR_LOCUS10710</name>
</gene>
<dbReference type="SUPFAM" id="SSF50891">
    <property type="entry name" value="Cyclophilin-like"/>
    <property type="match status" value="1"/>
</dbReference>
<evidence type="ECO:0000313" key="3">
    <source>
        <dbReference type="Proteomes" id="UP001497623"/>
    </source>
</evidence>
<sequence>TSDDSEIDVLEGDSRNSSTRLYQQTSTGVGFLLRKYLQGQRRSLQLQDVDNDSESVVVVSHIARPGSSSQRNVPISSPTGGLGRNNSSTSKPWPLRCCVYSSEGRRAKLQCENGSLIMYGLRESYDLGDRQTHDAHVMIQMSVMDSIIPEDSPEIFLDIAIRGRIIGRVTIKLWRDLNRAKNFLALCTGIYGSSFRGSTFAGVSRKGKAGECIGVDEYISRDGYGTARGLIDNLEWNGIYSRIKTEGLIAGYISGQEQGSSFDIVTRGDPRRMLACPFGEVVSGLNFLQEAAGHEPLSEVTIKDLGVVIKNI</sequence>
<dbReference type="Proteomes" id="UP001497623">
    <property type="component" value="Unassembled WGS sequence"/>
</dbReference>
<reference evidence="2 3" key="1">
    <citation type="submission" date="2024-05" db="EMBL/GenBank/DDBJ databases">
        <authorList>
            <person name="Wallberg A."/>
        </authorList>
    </citation>
    <scope>NUCLEOTIDE SEQUENCE [LARGE SCALE GENOMIC DNA]</scope>
</reference>
<organism evidence="2 3">
    <name type="scientific">Meganyctiphanes norvegica</name>
    <name type="common">Northern krill</name>
    <name type="synonym">Thysanopoda norvegica</name>
    <dbReference type="NCBI Taxonomy" id="48144"/>
    <lineage>
        <taxon>Eukaryota</taxon>
        <taxon>Metazoa</taxon>
        <taxon>Ecdysozoa</taxon>
        <taxon>Arthropoda</taxon>
        <taxon>Crustacea</taxon>
        <taxon>Multicrustacea</taxon>
        <taxon>Malacostraca</taxon>
        <taxon>Eumalacostraca</taxon>
        <taxon>Eucarida</taxon>
        <taxon>Euphausiacea</taxon>
        <taxon>Euphausiidae</taxon>
        <taxon>Meganyctiphanes</taxon>
    </lineage>
</organism>
<dbReference type="InterPro" id="IPR029000">
    <property type="entry name" value="Cyclophilin-like_dom_sf"/>
</dbReference>
<feature type="compositionally biased region" description="Polar residues" evidence="1">
    <location>
        <begin position="66"/>
        <end position="88"/>
    </location>
</feature>
<name>A0AAV2QEZ8_MEGNR</name>
<dbReference type="Gene3D" id="2.40.100.10">
    <property type="entry name" value="Cyclophilin-like"/>
    <property type="match status" value="1"/>
</dbReference>
<feature type="region of interest" description="Disordered" evidence="1">
    <location>
        <begin position="1"/>
        <end position="21"/>
    </location>
</feature>